<evidence type="ECO:0000256" key="4">
    <source>
        <dbReference type="ARBA" id="ARBA00022833"/>
    </source>
</evidence>
<feature type="region of interest" description="Disordered" evidence="6">
    <location>
        <begin position="629"/>
        <end position="698"/>
    </location>
</feature>
<dbReference type="InterPro" id="IPR007527">
    <property type="entry name" value="Znf_SWIM"/>
</dbReference>
<keyword evidence="3 5" id="KW-0863">Zinc-finger</keyword>
<evidence type="ECO:0000259" key="7">
    <source>
        <dbReference type="PROSITE" id="PS50966"/>
    </source>
</evidence>
<dbReference type="GO" id="GO:0006355">
    <property type="term" value="P:regulation of DNA-templated transcription"/>
    <property type="evidence" value="ECO:0007669"/>
    <property type="project" value="InterPro"/>
</dbReference>
<proteinExistence type="inferred from homology"/>
<dbReference type="SMART" id="SM00575">
    <property type="entry name" value="ZnF_PMZ"/>
    <property type="match status" value="1"/>
</dbReference>
<dbReference type="InterPro" id="IPR004252">
    <property type="entry name" value="Probable_transposase_24"/>
</dbReference>
<keyword evidence="2" id="KW-0479">Metal-binding</keyword>
<dbReference type="Proteomes" id="UP000682877">
    <property type="component" value="Chromosome 5"/>
</dbReference>
<reference evidence="8" key="1">
    <citation type="submission" date="2021-01" db="EMBL/GenBank/DDBJ databases">
        <authorList>
            <person name="Bezrukov I."/>
        </authorList>
    </citation>
    <scope>NUCLEOTIDE SEQUENCE</scope>
</reference>
<dbReference type="EMBL" id="LR999455">
    <property type="protein sequence ID" value="CAE6074190.1"/>
    <property type="molecule type" value="Genomic_DNA"/>
</dbReference>
<evidence type="ECO:0000256" key="1">
    <source>
        <dbReference type="ARBA" id="ARBA00005889"/>
    </source>
</evidence>
<evidence type="ECO:0000256" key="3">
    <source>
        <dbReference type="ARBA" id="ARBA00022771"/>
    </source>
</evidence>
<organism evidence="8 9">
    <name type="scientific">Arabidopsis arenosa</name>
    <name type="common">Sand rock-cress</name>
    <name type="synonym">Cardaminopsis arenosa</name>
    <dbReference type="NCBI Taxonomy" id="38785"/>
    <lineage>
        <taxon>Eukaryota</taxon>
        <taxon>Viridiplantae</taxon>
        <taxon>Streptophyta</taxon>
        <taxon>Embryophyta</taxon>
        <taxon>Tracheophyta</taxon>
        <taxon>Spermatophyta</taxon>
        <taxon>Magnoliopsida</taxon>
        <taxon>eudicotyledons</taxon>
        <taxon>Gunneridae</taxon>
        <taxon>Pentapetalae</taxon>
        <taxon>rosids</taxon>
        <taxon>malvids</taxon>
        <taxon>Brassicales</taxon>
        <taxon>Brassicaceae</taxon>
        <taxon>Camelineae</taxon>
        <taxon>Arabidopsis</taxon>
    </lineage>
</organism>
<protein>
    <recommendedName>
        <fullName evidence="7">SWIM-type domain-containing protein</fullName>
    </recommendedName>
</protein>
<sequence>MTCYLQRTGRYKIVSFNQNHNHDLVKTPMKHLLKGNRMFSVAQIQHADDAEMSGISAKSTVEMMSREVGGRENLGFLEKDYRNYIYRKRMEKMVKGDAGAVLEYFQKKKEDNSSFFYSMQLDEDDMITNIFWADDRSISDYNLFGDVVCFDTTYKTNEYDRPFAPFIGVNHHKQTVVFGAALLYDETTESYKWLFETFLGAMSGKQPKTILTDQSAAMANAIVKVFPETKRRLCVWHIYQNAAKKLSHVFHGPGQFATDFGNCVYDHEEEEDWLLAWSNMLNKHNLTENKWLKNMFEVREKWAMVYGRHTFTADMVSTQRSESMNNILKRYLKSSYDLLSFFEHYERVLDDRRYNELNADFKMMHTSSVLSATVEMLQHAEEVYTPEVFKLFQKQYTVIGDYVAKKVSKSEMVYEYKVSYRGGPREHLVNYDATNQTIQCSCMKYSFAGILCRHALKVLDKKDVRRISSSYILNRWSKEAKSRNIFSYRSETFNGTVTQSIGKRYSHLCHNFREIASVAAEHVELTMCANEAACELLKKLEEKKKELVKANAWMLPTSNVEHVEREEKDEEVLNARGIKRKATVGRPKNKKVGPHGRYLNALETKKRGTSKRKLSFQMSFSGNDYSKFLSQGNAPVPRASRSQGTVPRVSNSHGNASRNCNPPSPASQNQQAGLSPPPSNQNSPNPSHSATHPPTGRLNDLTLEELLDSPGLAASVRKIFERDFKEPHANWTQTPDAVVNRWYETFAQMYNWDKSINERVRDEFEDKLKDRMSDQVSRWKGKWKNKGDEAKPKWIDPEVWAGLTSFKSRARKHCEETGDSTPDFLVVLEQTHRKPDGTFIDRKSEEIYKEVSSRIGEEESQLFTGDNTESSASGGLSVAAKNKIYAQVAPRKKGRLYGVGSLQNEASSVHVGPLPTHNDREVLLEKLAAAEARLQLQAEKINSFDAYWQYLAEKDPVFAGMYQGPSEPANAEATRTAEGNEVGSDQTGTDQTGGTETGTGVN</sequence>
<evidence type="ECO:0000256" key="5">
    <source>
        <dbReference type="PROSITE-ProRule" id="PRU00325"/>
    </source>
</evidence>
<dbReference type="GO" id="GO:0008270">
    <property type="term" value="F:zinc ion binding"/>
    <property type="evidence" value="ECO:0007669"/>
    <property type="project" value="UniProtKB-KW"/>
</dbReference>
<name>A0A8S2AGL0_ARAAE</name>
<feature type="region of interest" description="Disordered" evidence="6">
    <location>
        <begin position="578"/>
        <end position="613"/>
    </location>
</feature>
<feature type="region of interest" description="Disordered" evidence="6">
    <location>
        <begin position="962"/>
        <end position="1002"/>
    </location>
</feature>
<keyword evidence="4" id="KW-0862">Zinc</keyword>
<dbReference type="Pfam" id="PF10551">
    <property type="entry name" value="MULE"/>
    <property type="match status" value="1"/>
</dbReference>
<gene>
    <name evidence="8" type="ORF">AARE701A_LOCUS12387</name>
</gene>
<dbReference type="Pfam" id="PF04434">
    <property type="entry name" value="SWIM"/>
    <property type="match status" value="1"/>
</dbReference>
<dbReference type="InterPro" id="IPR018289">
    <property type="entry name" value="MULE_transposase_dom"/>
</dbReference>
<dbReference type="InterPro" id="IPR006564">
    <property type="entry name" value="Znf_PMZ"/>
</dbReference>
<evidence type="ECO:0000256" key="6">
    <source>
        <dbReference type="SAM" id="MobiDB-lite"/>
    </source>
</evidence>
<dbReference type="PANTHER" id="PTHR31669:SF299">
    <property type="entry name" value="PROTEIN FAR1-RELATED SEQUENCE"/>
    <property type="match status" value="1"/>
</dbReference>
<dbReference type="PROSITE" id="PS50966">
    <property type="entry name" value="ZF_SWIM"/>
    <property type="match status" value="1"/>
</dbReference>
<evidence type="ECO:0000313" key="8">
    <source>
        <dbReference type="EMBL" id="CAE6074190.1"/>
    </source>
</evidence>
<evidence type="ECO:0000313" key="9">
    <source>
        <dbReference type="Proteomes" id="UP000682877"/>
    </source>
</evidence>
<comment type="similarity">
    <text evidence="1">Belongs to the FHY3/FAR1 family.</text>
</comment>
<feature type="compositionally biased region" description="Low complexity" evidence="6">
    <location>
        <begin position="983"/>
        <end position="994"/>
    </location>
</feature>
<dbReference type="AlphaFoldDB" id="A0A8S2AGL0"/>
<accession>A0A8S2AGL0</accession>
<feature type="compositionally biased region" description="Basic residues" evidence="6">
    <location>
        <begin position="578"/>
        <end position="594"/>
    </location>
</feature>
<keyword evidence="9" id="KW-1185">Reference proteome</keyword>
<dbReference type="PANTHER" id="PTHR31669">
    <property type="entry name" value="PROTEIN FAR1-RELATED SEQUENCE 10-RELATED"/>
    <property type="match status" value="1"/>
</dbReference>
<dbReference type="InterPro" id="IPR031052">
    <property type="entry name" value="FHY3/FAR1"/>
</dbReference>
<feature type="compositionally biased region" description="Low complexity" evidence="6">
    <location>
        <begin position="680"/>
        <end position="689"/>
    </location>
</feature>
<feature type="domain" description="SWIM-type" evidence="7">
    <location>
        <begin position="427"/>
        <end position="463"/>
    </location>
</feature>
<feature type="compositionally biased region" description="Polar residues" evidence="6">
    <location>
        <begin position="640"/>
        <end position="673"/>
    </location>
</feature>
<dbReference type="Pfam" id="PF03004">
    <property type="entry name" value="Transposase_24"/>
    <property type="match status" value="1"/>
</dbReference>
<evidence type="ECO:0000256" key="2">
    <source>
        <dbReference type="ARBA" id="ARBA00022723"/>
    </source>
</evidence>